<dbReference type="Proteomes" id="UP001157161">
    <property type="component" value="Unassembled WGS sequence"/>
</dbReference>
<keyword evidence="4" id="KW-1185">Reference proteome</keyword>
<reference evidence="3" key="1">
    <citation type="journal article" date="2014" name="Int. J. Syst. Evol. Microbiol.">
        <title>Complete genome sequence of Corynebacterium casei LMG S-19264T (=DSM 44701T), isolated from a smear-ripened cheese.</title>
        <authorList>
            <consortium name="US DOE Joint Genome Institute (JGI-PGF)"/>
            <person name="Walter F."/>
            <person name="Albersmeier A."/>
            <person name="Kalinowski J."/>
            <person name="Ruckert C."/>
        </authorList>
    </citation>
    <scope>NUCLEOTIDE SEQUENCE</scope>
    <source>
        <strain evidence="3">NBRC 112290</strain>
    </source>
</reference>
<proteinExistence type="predicted"/>
<comment type="caution">
    <text evidence="3">The sequence shown here is derived from an EMBL/GenBank/DDBJ whole genome shotgun (WGS) entry which is preliminary data.</text>
</comment>
<gene>
    <name evidence="2" type="ORF">GCM10025875_00350</name>
    <name evidence="3" type="ORF">GCM10025875_34800</name>
</gene>
<evidence type="ECO:0000313" key="3">
    <source>
        <dbReference type="EMBL" id="GMA33488.1"/>
    </source>
</evidence>
<dbReference type="EMBL" id="BSUM01000001">
    <property type="protein sequence ID" value="GMA33488.1"/>
    <property type="molecule type" value="Genomic_DNA"/>
</dbReference>
<evidence type="ECO:0000256" key="1">
    <source>
        <dbReference type="SAM" id="MobiDB-lite"/>
    </source>
</evidence>
<evidence type="ECO:0000313" key="4">
    <source>
        <dbReference type="Proteomes" id="UP001157161"/>
    </source>
</evidence>
<dbReference type="EMBL" id="BSUM01000001">
    <property type="protein sequence ID" value="GMA30043.1"/>
    <property type="molecule type" value="Genomic_DNA"/>
</dbReference>
<name>A0AA38CSF3_9MICO</name>
<sequence length="203" mass="19050">MTALPAGGTGTDIGLTAPSVSDGALVAAGTSAGVGAPERAASVDGAAASGATASEPVSSEPVSDVAAPDDVVPVAGASAGAPVEPSPGAVAASGEDADAGVGEEPSVGAAAGAVVVPATCGSATAGATPARSGNAISAADNAPPRRRLLVLTMSSRTGRTARPTFPTTISDRAPEPDASSSTAVARDGTRASEHRLAADGVET</sequence>
<evidence type="ECO:0000313" key="2">
    <source>
        <dbReference type="EMBL" id="GMA30043.1"/>
    </source>
</evidence>
<feature type="compositionally biased region" description="Basic and acidic residues" evidence="1">
    <location>
        <begin position="187"/>
        <end position="197"/>
    </location>
</feature>
<accession>A0AA38CSF3</accession>
<organism evidence="3 4">
    <name type="scientific">Litorihabitans aurantiacus</name>
    <dbReference type="NCBI Taxonomy" id="1930061"/>
    <lineage>
        <taxon>Bacteria</taxon>
        <taxon>Bacillati</taxon>
        <taxon>Actinomycetota</taxon>
        <taxon>Actinomycetes</taxon>
        <taxon>Micrococcales</taxon>
        <taxon>Beutenbergiaceae</taxon>
        <taxon>Litorihabitans</taxon>
    </lineage>
</organism>
<protein>
    <submittedName>
        <fullName evidence="3">Uncharacterized protein</fullName>
    </submittedName>
</protein>
<reference evidence="3" key="2">
    <citation type="submission" date="2023-02" db="EMBL/GenBank/DDBJ databases">
        <authorList>
            <person name="Sun Q."/>
            <person name="Mori K."/>
        </authorList>
    </citation>
    <scope>NUCLEOTIDE SEQUENCE</scope>
    <source>
        <strain evidence="3">NBRC 112290</strain>
    </source>
</reference>
<dbReference type="AlphaFoldDB" id="A0AA38CSF3"/>
<feature type="region of interest" description="Disordered" evidence="1">
    <location>
        <begin position="32"/>
        <end position="105"/>
    </location>
</feature>
<feature type="region of interest" description="Disordered" evidence="1">
    <location>
        <begin position="123"/>
        <end position="203"/>
    </location>
</feature>
<feature type="compositionally biased region" description="Low complexity" evidence="1">
    <location>
        <begin position="40"/>
        <end position="92"/>
    </location>
</feature>